<sequence>MKIAIIGAGPRGLSVAERLCARHETLTLYLIDPFGIGGIVWQKEQSPYFLMNTISQQVTLFTDSSCQLDGPIIDGPHLYQWLQETESHTLPKTLQAAARQLTADEPAPRALYGVYQEWFFQKLQQRYPQVTFHVLKDTVTDIRQSQPVVLELASNEPLTVDAAILTLGHSPNEFKAEEQAFFALNKTTPVYFPAQVPTQVDLQTIQKTDIVILRGLGLSFFDYLSLLTQGRGGLFAWQAGQLHYLPSGEDPLILASSRSGLPYHVRGDNQKRYGESYQPVFFTKKTLQNLSAPVPYTKLWKLLQIEIEACYYWTAHCQKVPLAAGSRTAFYQHYQDSRQQPEQFKQAYQLTLPTWSWDNVLEPVKATDLADFQAQLQTFLLQDAREARKGNLNGPLASALDALKDLRDEVRLMITLLSEEERSQCFLGEFVGINASLSIGPPSHKGLELAALQAAGVVTFTGPDMQVTHDGDAFVVTSTYPETFRGTKLVEARLPGIQADKSLNPLTQALLNRGFARLHQLADTATGALAIDADGRLLAADGQPQPTLFLAGIPTEGYHFLTALSPRPGVNEQFFQETDRIAQRVLA</sequence>
<accession>A0A1L8REF5</accession>
<dbReference type="PANTHER" id="PTHR40254">
    <property type="entry name" value="BLR0577 PROTEIN"/>
    <property type="match status" value="1"/>
</dbReference>
<feature type="domain" description="FAD-dependent urate hydroxylase HpyO/Asp monooxygenase CreE-like FAD/NAD(P)-binding" evidence="1">
    <location>
        <begin position="4"/>
        <end position="169"/>
    </location>
</feature>
<reference evidence="2 3" key="1">
    <citation type="submission" date="2014-12" db="EMBL/GenBank/DDBJ databases">
        <title>Draft genome sequences of 29 type strains of Enterococci.</title>
        <authorList>
            <person name="Zhong Z."/>
            <person name="Sun Z."/>
            <person name="Liu W."/>
            <person name="Zhang W."/>
            <person name="Zhang H."/>
        </authorList>
    </citation>
    <scope>NUCLEOTIDE SEQUENCE [LARGE SCALE GENOMIC DNA]</scope>
    <source>
        <strain evidence="2 3">DSM 17029</strain>
    </source>
</reference>
<dbReference type="SUPFAM" id="SSF51905">
    <property type="entry name" value="FAD/NAD(P)-binding domain"/>
    <property type="match status" value="1"/>
</dbReference>
<dbReference type="STRING" id="214095.RU97_GL002229"/>
<evidence type="ECO:0000259" key="1">
    <source>
        <dbReference type="Pfam" id="PF13454"/>
    </source>
</evidence>
<dbReference type="InterPro" id="IPR038732">
    <property type="entry name" value="HpyO/CreE_NAD-binding"/>
</dbReference>
<dbReference type="InterPro" id="IPR052189">
    <property type="entry name" value="L-asp_N-monooxygenase_NS-form"/>
</dbReference>
<keyword evidence="3" id="KW-1185">Reference proteome</keyword>
<dbReference type="Proteomes" id="UP000181884">
    <property type="component" value="Unassembled WGS sequence"/>
</dbReference>
<name>A0A1L8REF5_9ENTE</name>
<dbReference type="EMBL" id="JXKH01000005">
    <property type="protein sequence ID" value="OJG18156.1"/>
    <property type="molecule type" value="Genomic_DNA"/>
</dbReference>
<dbReference type="PANTHER" id="PTHR40254:SF1">
    <property type="entry name" value="BLR0577 PROTEIN"/>
    <property type="match status" value="1"/>
</dbReference>
<dbReference type="InterPro" id="IPR036188">
    <property type="entry name" value="FAD/NAD-bd_sf"/>
</dbReference>
<gene>
    <name evidence="2" type="ORF">RU97_GL002229</name>
</gene>
<dbReference type="AlphaFoldDB" id="A0A1L8REF5"/>
<proteinExistence type="predicted"/>
<comment type="caution">
    <text evidence="2">The sequence shown here is derived from an EMBL/GenBank/DDBJ whole genome shotgun (WGS) entry which is preliminary data.</text>
</comment>
<protein>
    <recommendedName>
        <fullName evidence="1">FAD-dependent urate hydroxylase HpyO/Asp monooxygenase CreE-like FAD/NAD(P)-binding domain-containing protein</fullName>
    </recommendedName>
</protein>
<evidence type="ECO:0000313" key="2">
    <source>
        <dbReference type="EMBL" id="OJG18156.1"/>
    </source>
</evidence>
<dbReference type="Pfam" id="PF13454">
    <property type="entry name" value="NAD_binding_9"/>
    <property type="match status" value="1"/>
</dbReference>
<evidence type="ECO:0000313" key="3">
    <source>
        <dbReference type="Proteomes" id="UP000181884"/>
    </source>
</evidence>
<organism evidence="2 3">
    <name type="scientific">Enterococcus canis</name>
    <dbReference type="NCBI Taxonomy" id="214095"/>
    <lineage>
        <taxon>Bacteria</taxon>
        <taxon>Bacillati</taxon>
        <taxon>Bacillota</taxon>
        <taxon>Bacilli</taxon>
        <taxon>Lactobacillales</taxon>
        <taxon>Enterococcaceae</taxon>
        <taxon>Enterococcus</taxon>
    </lineage>
</organism>
<dbReference type="RefSeq" id="WP_067393678.1">
    <property type="nucleotide sequence ID" value="NZ_JXKH01000005.1"/>
</dbReference>